<dbReference type="SUPFAM" id="SSF55874">
    <property type="entry name" value="ATPase domain of HSP90 chaperone/DNA topoisomerase II/histidine kinase"/>
    <property type="match status" value="1"/>
</dbReference>
<evidence type="ECO:0000313" key="18">
    <source>
        <dbReference type="EMBL" id="OWP50883.1"/>
    </source>
</evidence>
<gene>
    <name evidence="18" type="ORF">CEG18_08380</name>
</gene>
<keyword evidence="9 15" id="KW-0547">Nucleotide-binding</keyword>
<dbReference type="InterPro" id="IPR005467">
    <property type="entry name" value="His_kinase_dom"/>
</dbReference>
<dbReference type="Pfam" id="PF00672">
    <property type="entry name" value="HAMP"/>
    <property type="match status" value="1"/>
</dbReference>
<dbReference type="InterPro" id="IPR003594">
    <property type="entry name" value="HATPase_dom"/>
</dbReference>
<dbReference type="Proteomes" id="UP000198145">
    <property type="component" value="Unassembled WGS sequence"/>
</dbReference>
<dbReference type="CDD" id="cd00082">
    <property type="entry name" value="HisKA"/>
    <property type="match status" value="1"/>
</dbReference>
<evidence type="ECO:0000256" key="11">
    <source>
        <dbReference type="ARBA" id="ARBA00022840"/>
    </source>
</evidence>
<dbReference type="InterPro" id="IPR036097">
    <property type="entry name" value="HisK_dim/P_sf"/>
</dbReference>
<evidence type="ECO:0000256" key="12">
    <source>
        <dbReference type="ARBA" id="ARBA00022989"/>
    </source>
</evidence>
<evidence type="ECO:0000256" key="6">
    <source>
        <dbReference type="ARBA" id="ARBA00022553"/>
    </source>
</evidence>
<evidence type="ECO:0000256" key="4">
    <source>
        <dbReference type="ARBA" id="ARBA00022475"/>
    </source>
</evidence>
<evidence type="ECO:0000256" key="1">
    <source>
        <dbReference type="ARBA" id="ARBA00000085"/>
    </source>
</evidence>
<evidence type="ECO:0000256" key="13">
    <source>
        <dbReference type="ARBA" id="ARBA00023012"/>
    </source>
</evidence>
<dbReference type="InterPro" id="IPR003660">
    <property type="entry name" value="HAMP_dom"/>
</dbReference>
<evidence type="ECO:0000256" key="5">
    <source>
        <dbReference type="ARBA" id="ARBA00022519"/>
    </source>
</evidence>
<dbReference type="NCBIfam" id="TIGR01386">
    <property type="entry name" value="cztS_silS_copS"/>
    <property type="match status" value="1"/>
</dbReference>
<comment type="catalytic activity">
    <reaction evidence="1 15">
        <text>ATP + protein L-histidine = ADP + protein N-phospho-L-histidine.</text>
        <dbReference type="EC" id="2.7.13.3"/>
    </reaction>
</comment>
<dbReference type="PROSITE" id="PS50885">
    <property type="entry name" value="HAMP"/>
    <property type="match status" value="1"/>
</dbReference>
<keyword evidence="13 15" id="KW-0902">Two-component regulatory system</keyword>
<dbReference type="PROSITE" id="PS50109">
    <property type="entry name" value="HIS_KIN"/>
    <property type="match status" value="1"/>
</dbReference>
<dbReference type="AlphaFoldDB" id="A0A246F999"/>
<dbReference type="SMART" id="SM00387">
    <property type="entry name" value="HATPase_c"/>
    <property type="match status" value="1"/>
</dbReference>
<evidence type="ECO:0000256" key="2">
    <source>
        <dbReference type="ARBA" id="ARBA00004141"/>
    </source>
</evidence>
<evidence type="ECO:0000256" key="3">
    <source>
        <dbReference type="ARBA" id="ARBA00004533"/>
    </source>
</evidence>
<evidence type="ECO:0000256" key="14">
    <source>
        <dbReference type="ARBA" id="ARBA00023136"/>
    </source>
</evidence>
<comment type="caution">
    <text evidence="18">The sequence shown here is derived from an EMBL/GenBank/DDBJ whole genome shotgun (WGS) entry which is preliminary data.</text>
</comment>
<dbReference type="InterPro" id="IPR004358">
    <property type="entry name" value="Sig_transdc_His_kin-like_C"/>
</dbReference>
<dbReference type="CDD" id="cd06225">
    <property type="entry name" value="HAMP"/>
    <property type="match status" value="1"/>
</dbReference>
<dbReference type="eggNOG" id="COG5002">
    <property type="taxonomic scope" value="Bacteria"/>
</dbReference>
<comment type="subcellular location">
    <subcellularLocation>
        <location evidence="3 15">Cell inner membrane</location>
    </subcellularLocation>
    <subcellularLocation>
        <location evidence="2">Membrane</location>
        <topology evidence="2">Multi-pass membrane protein</topology>
    </subcellularLocation>
</comment>
<comment type="function">
    <text evidence="15">Member of a two-component regulatory system.</text>
</comment>
<dbReference type="GO" id="GO:0000155">
    <property type="term" value="F:phosphorelay sensor kinase activity"/>
    <property type="evidence" value="ECO:0007669"/>
    <property type="project" value="InterPro"/>
</dbReference>
<keyword evidence="5 15" id="KW-0997">Cell inner membrane</keyword>
<reference evidence="18 19" key="1">
    <citation type="submission" date="2017-06" db="EMBL/GenBank/DDBJ databases">
        <title>Draft genome of Pseudomonas nitroreducens DF05.</title>
        <authorList>
            <person name="Iyer R."/>
        </authorList>
    </citation>
    <scope>NUCLEOTIDE SEQUENCE [LARGE SCALE GENOMIC DNA]</scope>
    <source>
        <strain evidence="18 19">DF05</strain>
    </source>
</reference>
<feature type="transmembrane region" description="Helical" evidence="15">
    <location>
        <begin position="12"/>
        <end position="33"/>
    </location>
</feature>
<feature type="transmembrane region" description="Helical" evidence="15">
    <location>
        <begin position="165"/>
        <end position="184"/>
    </location>
</feature>
<dbReference type="Pfam" id="PF02518">
    <property type="entry name" value="HATPase_c"/>
    <property type="match status" value="1"/>
</dbReference>
<feature type="domain" description="HAMP" evidence="17">
    <location>
        <begin position="185"/>
        <end position="238"/>
    </location>
</feature>
<dbReference type="PRINTS" id="PR00344">
    <property type="entry name" value="BCTRLSENSOR"/>
</dbReference>
<dbReference type="PANTHER" id="PTHR45436">
    <property type="entry name" value="SENSOR HISTIDINE KINASE YKOH"/>
    <property type="match status" value="1"/>
</dbReference>
<dbReference type="InterPro" id="IPR003661">
    <property type="entry name" value="HisK_dim/P_dom"/>
</dbReference>
<proteinExistence type="predicted"/>
<name>A0A246F999_PSENT</name>
<dbReference type="InterPro" id="IPR006290">
    <property type="entry name" value="CztS_silS_copS"/>
</dbReference>
<evidence type="ECO:0000256" key="10">
    <source>
        <dbReference type="ARBA" id="ARBA00022777"/>
    </source>
</evidence>
<keyword evidence="6" id="KW-0597">Phosphoprotein</keyword>
<keyword evidence="7 15" id="KW-0808">Transferase</keyword>
<evidence type="ECO:0000259" key="16">
    <source>
        <dbReference type="PROSITE" id="PS50109"/>
    </source>
</evidence>
<evidence type="ECO:0000256" key="9">
    <source>
        <dbReference type="ARBA" id="ARBA00022741"/>
    </source>
</evidence>
<dbReference type="GO" id="GO:0005886">
    <property type="term" value="C:plasma membrane"/>
    <property type="evidence" value="ECO:0007669"/>
    <property type="project" value="UniProtKB-SubCell"/>
</dbReference>
<dbReference type="STRING" id="46680.GCA_000807755_00634"/>
<evidence type="ECO:0000259" key="17">
    <source>
        <dbReference type="PROSITE" id="PS50885"/>
    </source>
</evidence>
<dbReference type="SMART" id="SM00388">
    <property type="entry name" value="HisKA"/>
    <property type="match status" value="1"/>
</dbReference>
<dbReference type="EC" id="2.7.13.3" evidence="15"/>
<evidence type="ECO:0000256" key="7">
    <source>
        <dbReference type="ARBA" id="ARBA00022679"/>
    </source>
</evidence>
<dbReference type="CDD" id="cd00075">
    <property type="entry name" value="HATPase"/>
    <property type="match status" value="1"/>
</dbReference>
<protein>
    <recommendedName>
        <fullName evidence="15">Sensor protein</fullName>
        <ecNumber evidence="15">2.7.13.3</ecNumber>
    </recommendedName>
</protein>
<dbReference type="Gene3D" id="3.30.565.10">
    <property type="entry name" value="Histidine kinase-like ATPase, C-terminal domain"/>
    <property type="match status" value="1"/>
</dbReference>
<dbReference type="Gene3D" id="1.10.287.130">
    <property type="match status" value="1"/>
</dbReference>
<keyword evidence="12 15" id="KW-1133">Transmembrane helix</keyword>
<dbReference type="InterPro" id="IPR050428">
    <property type="entry name" value="TCS_sensor_his_kinase"/>
</dbReference>
<keyword evidence="8 15" id="KW-0812">Transmembrane</keyword>
<keyword evidence="11 15" id="KW-0067">ATP-binding</keyword>
<organism evidence="18 19">
    <name type="scientific">Pseudomonas nitroreducens</name>
    <dbReference type="NCBI Taxonomy" id="46680"/>
    <lineage>
        <taxon>Bacteria</taxon>
        <taxon>Pseudomonadati</taxon>
        <taxon>Pseudomonadota</taxon>
        <taxon>Gammaproteobacteria</taxon>
        <taxon>Pseudomonadales</taxon>
        <taxon>Pseudomonadaceae</taxon>
        <taxon>Pseudomonas</taxon>
    </lineage>
</organism>
<dbReference type="SMART" id="SM00304">
    <property type="entry name" value="HAMP"/>
    <property type="match status" value="1"/>
</dbReference>
<keyword evidence="14 15" id="KW-0472">Membrane</keyword>
<keyword evidence="10 15" id="KW-0418">Kinase</keyword>
<dbReference type="RefSeq" id="WP_088417084.1">
    <property type="nucleotide sequence ID" value="NZ_NJBA01000003.1"/>
</dbReference>
<keyword evidence="4 15" id="KW-1003">Cell membrane</keyword>
<dbReference type="InterPro" id="IPR036890">
    <property type="entry name" value="HATPase_C_sf"/>
</dbReference>
<dbReference type="FunFam" id="3.30.565.10:FF:000006">
    <property type="entry name" value="Sensor histidine kinase WalK"/>
    <property type="match status" value="1"/>
</dbReference>
<evidence type="ECO:0000256" key="8">
    <source>
        <dbReference type="ARBA" id="ARBA00022692"/>
    </source>
</evidence>
<dbReference type="EMBL" id="NJBA01000003">
    <property type="protein sequence ID" value="OWP50883.1"/>
    <property type="molecule type" value="Genomic_DNA"/>
</dbReference>
<dbReference type="Pfam" id="PF00512">
    <property type="entry name" value="HisKA"/>
    <property type="match status" value="1"/>
</dbReference>
<dbReference type="SUPFAM" id="SSF47384">
    <property type="entry name" value="Homodimeric domain of signal transducing histidine kinase"/>
    <property type="match status" value="1"/>
</dbReference>
<evidence type="ECO:0000313" key="19">
    <source>
        <dbReference type="Proteomes" id="UP000198145"/>
    </source>
</evidence>
<evidence type="ECO:0000256" key="15">
    <source>
        <dbReference type="RuleBase" id="RU364088"/>
    </source>
</evidence>
<dbReference type="PANTHER" id="PTHR45436:SF15">
    <property type="entry name" value="SENSOR HISTIDINE KINASE CUSS"/>
    <property type="match status" value="1"/>
</dbReference>
<feature type="domain" description="Histidine kinase" evidence="16">
    <location>
        <begin position="246"/>
        <end position="460"/>
    </location>
</feature>
<dbReference type="GO" id="GO:0005524">
    <property type="term" value="F:ATP binding"/>
    <property type="evidence" value="ECO:0007669"/>
    <property type="project" value="UniProtKB-KW"/>
</dbReference>
<sequence length="461" mass="50551">MKPASLSLRIGLWVGVLGSVLMLLLLTLAYLALDHQLDQRAHRELEDKLGQLRHALEADPGLAALPLRGHALQDQLMGHANLSAALLDEQRGRPAQFSNGPNADLPILDEFAGNGRAFGWTSADGRRLLTERSLIRLRDGNTLRVFLSLDRRDDDALLGAFLRSAWLAVPPLLLLIALGARLVAKRGLLPLRQFGQVASRVTTQDLSHRIALQDLPRELGKAARALNLMLHRLDGGVQQLTQFSDDIAHELRSPIGNLLGKAQVTLSRPRQKEEYEAVLAASTEELERVGRIVSDMLFLAQVSHPRALLPQEPVRLEEEAAKVAELFDFSAEEKSLSIVIEGHGLVLGDRLMIQRAISNLLSNAIRHTPEGECISVQVHDHGEAVTLQVQNPGPGIAAEHLEHLFERFYRVDKGRSRAQGGTGLGLAIVRSIMELHLGSACAQSSEEGPTRFLLRFPASPD</sequence>
<accession>A0A246F999</accession>